<dbReference type="PANTHER" id="PTHR43022:SF1">
    <property type="entry name" value="PROTEIN SMF"/>
    <property type="match status" value="1"/>
</dbReference>
<gene>
    <name evidence="4" type="ORF">SAMN06265338_107107</name>
</gene>
<sequence length="397" mass="42582">MRAAALSDSQRLDWLQLIRCENIGPRSFHKLMIRYGSATEALAALPALIRQGGGRKIVIASREAAARELEAAHKFGARYIALGEADYPDGLRHIEAPPPLICLRGDASLFKKPIVAVVGARNASAAGLAFTERLTRGLGAAGYVVVSGLARGVDACAHKAALATGTLGVLAGGIDRVYPPENAGLIEDIAARGAILSEMPLGCEPRGRDFPRRNRLVSGLALGVVVVEAERRSGTLITARFAREQARELFAVPGSPLDPRAEGTNDLLNEGAFMCRSAADVTERLAPLARRGGGYGLLAEPGATYVHEPLWDEYDEPGAVVAEPEPRQVRARRAEAAPVTPQGTVEQFLSPTPMSVDDLARLSGWPPAEIRLRLQELELENRIERHSGDRVSLRPEI</sequence>
<dbReference type="AlphaFoldDB" id="A0A212RUB3"/>
<dbReference type="RefSeq" id="WP_088521339.1">
    <property type="nucleotide sequence ID" value="NZ_FYDG01000007.1"/>
</dbReference>
<proteinExistence type="inferred from homology"/>
<evidence type="ECO:0000256" key="1">
    <source>
        <dbReference type="ARBA" id="ARBA00006525"/>
    </source>
</evidence>
<dbReference type="InterPro" id="IPR057666">
    <property type="entry name" value="DrpA_SLOG"/>
</dbReference>
<protein>
    <submittedName>
        <fullName evidence="4">DNA processing protein</fullName>
    </submittedName>
</protein>
<dbReference type="SUPFAM" id="SSF102405">
    <property type="entry name" value="MCP/YpsA-like"/>
    <property type="match status" value="1"/>
</dbReference>
<dbReference type="InterPro" id="IPR041614">
    <property type="entry name" value="DprA_WH"/>
</dbReference>
<dbReference type="Proteomes" id="UP000198418">
    <property type="component" value="Unassembled WGS sequence"/>
</dbReference>
<reference evidence="5" key="1">
    <citation type="submission" date="2017-06" db="EMBL/GenBank/DDBJ databases">
        <authorList>
            <person name="Varghese N."/>
            <person name="Submissions S."/>
        </authorList>
    </citation>
    <scope>NUCLEOTIDE SEQUENCE [LARGE SCALE GENOMIC DNA]</scope>
    <source>
        <strain evidence="5">DSM 137</strain>
    </source>
</reference>
<keyword evidence="5" id="KW-1185">Reference proteome</keyword>
<name>A0A212RUB3_RHOAC</name>
<dbReference type="EMBL" id="FYDG01000007">
    <property type="protein sequence ID" value="SNB76137.1"/>
    <property type="molecule type" value="Genomic_DNA"/>
</dbReference>
<evidence type="ECO:0000313" key="4">
    <source>
        <dbReference type="EMBL" id="SNB76137.1"/>
    </source>
</evidence>
<dbReference type="PANTHER" id="PTHR43022">
    <property type="entry name" value="PROTEIN SMF"/>
    <property type="match status" value="1"/>
</dbReference>
<feature type="domain" description="Smf/DprA SLOG" evidence="2">
    <location>
        <begin position="79"/>
        <end position="285"/>
    </location>
</feature>
<evidence type="ECO:0000259" key="2">
    <source>
        <dbReference type="Pfam" id="PF02481"/>
    </source>
</evidence>
<dbReference type="OrthoDB" id="9785707at2"/>
<organism evidence="4 5">
    <name type="scientific">Rhodoblastus acidophilus</name>
    <name type="common">Rhodopseudomonas acidophila</name>
    <dbReference type="NCBI Taxonomy" id="1074"/>
    <lineage>
        <taxon>Bacteria</taxon>
        <taxon>Pseudomonadati</taxon>
        <taxon>Pseudomonadota</taxon>
        <taxon>Alphaproteobacteria</taxon>
        <taxon>Hyphomicrobiales</taxon>
        <taxon>Rhodoblastaceae</taxon>
        <taxon>Rhodoblastus</taxon>
    </lineage>
</organism>
<accession>A0A212RUB3</accession>
<dbReference type="Gene3D" id="1.10.10.10">
    <property type="entry name" value="Winged helix-like DNA-binding domain superfamily/Winged helix DNA-binding domain"/>
    <property type="match status" value="1"/>
</dbReference>
<dbReference type="InterPro" id="IPR036388">
    <property type="entry name" value="WH-like_DNA-bd_sf"/>
</dbReference>
<dbReference type="Pfam" id="PF21102">
    <property type="entry name" value="DprA_N"/>
    <property type="match status" value="1"/>
</dbReference>
<evidence type="ECO:0000259" key="3">
    <source>
        <dbReference type="Pfam" id="PF17782"/>
    </source>
</evidence>
<dbReference type="NCBIfam" id="TIGR00732">
    <property type="entry name" value="dprA"/>
    <property type="match status" value="1"/>
</dbReference>
<comment type="similarity">
    <text evidence="1">Belongs to the DprA/Smf family.</text>
</comment>
<dbReference type="InterPro" id="IPR003488">
    <property type="entry name" value="DprA"/>
</dbReference>
<dbReference type="GO" id="GO:0009294">
    <property type="term" value="P:DNA-mediated transformation"/>
    <property type="evidence" value="ECO:0007669"/>
    <property type="project" value="InterPro"/>
</dbReference>
<evidence type="ECO:0000313" key="5">
    <source>
        <dbReference type="Proteomes" id="UP000198418"/>
    </source>
</evidence>
<dbReference type="Pfam" id="PF02481">
    <property type="entry name" value="DNA_processg_A"/>
    <property type="match status" value="1"/>
</dbReference>
<feature type="domain" description="DprA winged helix" evidence="3">
    <location>
        <begin position="331"/>
        <end position="388"/>
    </location>
</feature>
<dbReference type="Gene3D" id="3.40.50.450">
    <property type="match status" value="1"/>
</dbReference>
<dbReference type="Pfam" id="PF17782">
    <property type="entry name" value="WHD_DprA"/>
    <property type="match status" value="1"/>
</dbReference>